<dbReference type="Proteomes" id="UP000006552">
    <property type="component" value="Chromosome"/>
</dbReference>
<protein>
    <submittedName>
        <fullName evidence="1">Uncharacterized protein</fullName>
    </submittedName>
</protein>
<sequence length="168" mass="17975">MLPIAPARATDAKLLVEGLLLRGIEHLIKLRGGRVHFAHRCEPAFGERLHALHPFERGHRPLPGSHRLHLLGGLLPPAAHRGAECLPRRALLRPKREGFLQSGQTLVRACTHRCGIHAMLHAVHASVHSMPAPAASGNGDGGGETHGRCDSDGNCGLDPGFFHDGSPC</sequence>
<keyword evidence="2" id="KW-1185">Reference proteome</keyword>
<dbReference type="AlphaFoldDB" id="Q5P207"/>
<dbReference type="EMBL" id="CR555306">
    <property type="protein sequence ID" value="CAI08657.1"/>
    <property type="molecule type" value="Genomic_DNA"/>
</dbReference>
<evidence type="ECO:0000313" key="1">
    <source>
        <dbReference type="EMBL" id="CAI08657.1"/>
    </source>
</evidence>
<evidence type="ECO:0000313" key="2">
    <source>
        <dbReference type="Proteomes" id="UP000006552"/>
    </source>
</evidence>
<dbReference type="STRING" id="76114.ebA4471"/>
<name>Q5P207_AROAE</name>
<organism evidence="1 2">
    <name type="scientific">Aromatoleum aromaticum (strain DSM 19018 / LMG 30748 / EbN1)</name>
    <name type="common">Azoarcus sp. (strain EbN1)</name>
    <dbReference type="NCBI Taxonomy" id="76114"/>
    <lineage>
        <taxon>Bacteria</taxon>
        <taxon>Pseudomonadati</taxon>
        <taxon>Pseudomonadota</taxon>
        <taxon>Betaproteobacteria</taxon>
        <taxon>Rhodocyclales</taxon>
        <taxon>Rhodocyclaceae</taxon>
        <taxon>Aromatoleum</taxon>
    </lineage>
</organism>
<reference evidence="1 2" key="1">
    <citation type="journal article" date="2005" name="Arch. Microbiol.">
        <title>The genome sequence of an anaerobic aromatic-degrading denitrifying bacterium, strain EbN1.</title>
        <authorList>
            <person name="Rabus R."/>
            <person name="Kube M."/>
            <person name="Heider J."/>
            <person name="Beck A."/>
            <person name="Heitmann K."/>
            <person name="Widdel F."/>
            <person name="Reinhardt R."/>
        </authorList>
    </citation>
    <scope>NUCLEOTIDE SEQUENCE [LARGE SCALE GENOMIC DNA]</scope>
    <source>
        <strain evidence="1 2">EbN1</strain>
    </source>
</reference>
<gene>
    <name evidence="1" type="ORF">ebA4471</name>
</gene>
<accession>Q5P207</accession>
<dbReference type="HOGENOM" id="CLU_1583171_0_0_4"/>
<dbReference type="KEGG" id="eba:ebA4471"/>
<proteinExistence type="predicted"/>